<proteinExistence type="predicted"/>
<sequence length="424" mass="45188">MDRWLTNNNVAKVVALLMAVMLWGVVHMGETGSGNVPGTSPESFRVLVKELKVRGLSETAYLSSIEREQVEVRLNGPRWLLLDPLLVGERVEAYVDVQGLAPGTHRVPVRVSGVPEAVRATVSPDYVWVAIEEKKRRTVPVSVQVTGEPAEGYVAKTPTVRPTAVTVSGPKSLLERLTRAQVYVDVSGADKPVEKRVSVHLVDRSGNIVDVERQPKTVTVTVPILPSGAVVPVRPGPLEGKPAVGFAVADVRVVPERVRVYGPEAAIRTLSSLTTPPVNVDQRKASFVLRQRLSFPPGVSGTPDTVEVRVAIVPEAARTLQVPVTVVGAEGKRVTLVEPAGGKVAVVARGAPDAVAKVAESALRATVNAGMLPPGRHRVVPTVTLPDDRVLRVDPLPPVTVLVEPDEDGGRKREGEIGGTERGG</sequence>
<reference evidence="2" key="1">
    <citation type="journal article" date="2014" name="Int. J. Syst. Evol. Microbiol.">
        <title>Complete genome sequence of Corynebacterium casei LMG S-19264T (=DSM 44701T), isolated from a smear-ripened cheese.</title>
        <authorList>
            <consortium name="US DOE Joint Genome Institute (JGI-PGF)"/>
            <person name="Walter F."/>
            <person name="Albersmeier A."/>
            <person name="Kalinowski J."/>
            <person name="Ruckert C."/>
        </authorList>
    </citation>
    <scope>NUCLEOTIDE SEQUENCE</scope>
    <source>
        <strain evidence="2">JCM 14719</strain>
    </source>
</reference>
<protein>
    <recommendedName>
        <fullName evidence="4">YbbR-like domain-containing protein</fullName>
    </recommendedName>
</protein>
<dbReference type="PANTHER" id="PTHR37804">
    <property type="entry name" value="CDAA REGULATORY PROTEIN CDAR"/>
    <property type="match status" value="1"/>
</dbReference>
<dbReference type="Gene3D" id="2.170.120.40">
    <property type="entry name" value="YbbR-like domain"/>
    <property type="match status" value="2"/>
</dbReference>
<dbReference type="EMBL" id="BMOF01000015">
    <property type="protein sequence ID" value="GGJ98097.1"/>
    <property type="molecule type" value="Genomic_DNA"/>
</dbReference>
<dbReference type="Proteomes" id="UP000637720">
    <property type="component" value="Unassembled WGS sequence"/>
</dbReference>
<evidence type="ECO:0000256" key="1">
    <source>
        <dbReference type="SAM" id="MobiDB-lite"/>
    </source>
</evidence>
<keyword evidence="3" id="KW-1185">Reference proteome</keyword>
<dbReference type="Pfam" id="PF07949">
    <property type="entry name" value="YbbR"/>
    <property type="match status" value="2"/>
</dbReference>
<dbReference type="PANTHER" id="PTHR37804:SF1">
    <property type="entry name" value="CDAA REGULATORY PROTEIN CDAR"/>
    <property type="match status" value="1"/>
</dbReference>
<dbReference type="Gene3D" id="2.170.120.30">
    <property type="match status" value="2"/>
</dbReference>
<accession>A0A8J3BCL8</accession>
<name>A0A8J3BCL8_9BACI</name>
<dbReference type="RefSeq" id="WP_188816963.1">
    <property type="nucleotide sequence ID" value="NZ_BMOF01000015.1"/>
</dbReference>
<gene>
    <name evidence="2" type="ORF">GCM10007043_10040</name>
</gene>
<feature type="region of interest" description="Disordered" evidence="1">
    <location>
        <begin position="405"/>
        <end position="424"/>
    </location>
</feature>
<evidence type="ECO:0008006" key="4">
    <source>
        <dbReference type="Google" id="ProtNLM"/>
    </source>
</evidence>
<dbReference type="InterPro" id="IPR053154">
    <property type="entry name" value="c-di-AMP_regulator"/>
</dbReference>
<reference evidence="2" key="2">
    <citation type="submission" date="2020-09" db="EMBL/GenBank/DDBJ databases">
        <authorList>
            <person name="Sun Q."/>
            <person name="Ohkuma M."/>
        </authorList>
    </citation>
    <scope>NUCLEOTIDE SEQUENCE</scope>
    <source>
        <strain evidence="2">JCM 14719</strain>
    </source>
</reference>
<dbReference type="InterPro" id="IPR012505">
    <property type="entry name" value="YbbR"/>
</dbReference>
<evidence type="ECO:0000313" key="2">
    <source>
        <dbReference type="EMBL" id="GGJ98097.1"/>
    </source>
</evidence>
<comment type="caution">
    <text evidence="2">The sequence shown here is derived from an EMBL/GenBank/DDBJ whole genome shotgun (WGS) entry which is preliminary data.</text>
</comment>
<evidence type="ECO:0000313" key="3">
    <source>
        <dbReference type="Proteomes" id="UP000637720"/>
    </source>
</evidence>
<organism evidence="2 3">
    <name type="scientific">Calditerricola satsumensis</name>
    <dbReference type="NCBI Taxonomy" id="373054"/>
    <lineage>
        <taxon>Bacteria</taxon>
        <taxon>Bacillati</taxon>
        <taxon>Bacillota</taxon>
        <taxon>Bacilli</taxon>
        <taxon>Bacillales</taxon>
        <taxon>Bacillaceae</taxon>
        <taxon>Calditerricola</taxon>
    </lineage>
</organism>
<dbReference type="AlphaFoldDB" id="A0A8J3BCL8"/>